<reference evidence="3" key="2">
    <citation type="submission" date="2020-09" db="EMBL/GenBank/DDBJ databases">
        <authorList>
            <person name="Sun Q."/>
            <person name="Ohkuma M."/>
        </authorList>
    </citation>
    <scope>NUCLEOTIDE SEQUENCE</scope>
    <source>
        <strain evidence="3">JCM 11219</strain>
    </source>
</reference>
<name>A0A830E074_9CREN</name>
<dbReference type="OrthoDB" id="27324at2157"/>
<evidence type="ECO:0000313" key="5">
    <source>
        <dbReference type="Proteomes" id="UP001060771"/>
    </source>
</evidence>
<dbReference type="Proteomes" id="UP001060771">
    <property type="component" value="Chromosome"/>
</dbReference>
<keyword evidence="1" id="KW-0378">Hydrolase</keyword>
<dbReference type="RefSeq" id="WP_188602406.1">
    <property type="nucleotide sequence ID" value="NZ_AP026830.1"/>
</dbReference>
<evidence type="ECO:0000313" key="3">
    <source>
        <dbReference type="EMBL" id="GGI69583.1"/>
    </source>
</evidence>
<protein>
    <submittedName>
        <fullName evidence="3">RNA 2',3'-cyclic phosphodiesterase</fullName>
    </submittedName>
</protein>
<reference evidence="3" key="1">
    <citation type="journal article" date="2014" name="Int. J. Syst. Evol. Microbiol.">
        <title>Complete genome sequence of Corynebacterium casei LMG S-19264T (=DSM 44701T), isolated from a smear-ripened cheese.</title>
        <authorList>
            <consortium name="US DOE Joint Genome Institute (JGI-PGF)"/>
            <person name="Walter F."/>
            <person name="Albersmeier A."/>
            <person name="Kalinowski J."/>
            <person name="Ruckert C."/>
        </authorList>
    </citation>
    <scope>NUCLEOTIDE SEQUENCE</scope>
    <source>
        <strain evidence="3">JCM 11219</strain>
    </source>
</reference>
<dbReference type="EMBL" id="AP026830">
    <property type="protein sequence ID" value="BDR91887.1"/>
    <property type="molecule type" value="Genomic_DNA"/>
</dbReference>
<dbReference type="EMBL" id="BMNM01000001">
    <property type="protein sequence ID" value="GGI69583.1"/>
    <property type="molecule type" value="Genomic_DNA"/>
</dbReference>
<gene>
    <name evidence="3" type="ORF">GCM10007112_03220</name>
    <name evidence="2" type="ORF">Vsou_09800</name>
</gene>
<proteinExistence type="predicted"/>
<dbReference type="InterPro" id="IPR004175">
    <property type="entry name" value="RNA_CPDase"/>
</dbReference>
<dbReference type="PANTHER" id="PTHR35561:SF1">
    <property type="entry name" value="RNA 2',3'-CYCLIC PHOSPHODIESTERASE"/>
    <property type="match status" value="1"/>
</dbReference>
<dbReference type="GO" id="GO:0008664">
    <property type="term" value="F:RNA 2',3'-cyclic 3'-phosphodiesterase activity"/>
    <property type="evidence" value="ECO:0007669"/>
    <property type="project" value="InterPro"/>
</dbReference>
<evidence type="ECO:0000313" key="2">
    <source>
        <dbReference type="EMBL" id="BDR91887.1"/>
    </source>
</evidence>
<dbReference type="Pfam" id="PF13563">
    <property type="entry name" value="2_5_RNA_ligase2"/>
    <property type="match status" value="1"/>
</dbReference>
<keyword evidence="5" id="KW-1185">Reference proteome</keyword>
<dbReference type="GeneID" id="76206528"/>
<dbReference type="GO" id="GO:0004113">
    <property type="term" value="F:2',3'-cyclic-nucleotide 3'-phosphodiesterase activity"/>
    <property type="evidence" value="ECO:0007669"/>
    <property type="project" value="InterPro"/>
</dbReference>
<reference evidence="2" key="4">
    <citation type="journal article" date="2023" name="Microbiol. Resour. Announc.">
        <title>Complete Genome Sequence of Vulcanisaeta souniana Strain IC-059, a Hyperthermophilic Archaeon Isolated from Hot Spring Water in Japan.</title>
        <authorList>
            <person name="Kato S."/>
            <person name="Itoh T."/>
            <person name="Wu L."/>
            <person name="Ma J."/>
            <person name="Ohkuma M."/>
        </authorList>
    </citation>
    <scope>NUCLEOTIDE SEQUENCE</scope>
    <source>
        <strain evidence="2">JCM 11219</strain>
    </source>
</reference>
<reference evidence="5" key="3">
    <citation type="submission" date="2022-09" db="EMBL/GenBank/DDBJ databases">
        <title>Complete genome sequence of Vulcanisaeta souniana.</title>
        <authorList>
            <person name="Kato S."/>
            <person name="Itoh T."/>
            <person name="Ohkuma M."/>
        </authorList>
    </citation>
    <scope>NUCLEOTIDE SEQUENCE [LARGE SCALE GENOMIC DNA]</scope>
    <source>
        <strain evidence="5">JCM 11219</strain>
    </source>
</reference>
<evidence type="ECO:0000313" key="4">
    <source>
        <dbReference type="Proteomes" id="UP000657075"/>
    </source>
</evidence>
<accession>A0A830E074</accession>
<evidence type="ECO:0000256" key="1">
    <source>
        <dbReference type="ARBA" id="ARBA00022801"/>
    </source>
</evidence>
<sequence>MGYFYGVFIKELNITPLIKALPVIPIEPENMHMTIVYIGYKRPSQETDNKIGAGISQVPCFMIKLSQLTLLPSATKPRVLAVGIVNNEQLNRLRSTILSALRNSGVVISDKYLGDFKPHITIAYIKSKRIDSQDLIEMVREMGIEEELTGRSLLIDSVSLILAKGSNYSEVSSHELQCVF</sequence>
<dbReference type="Gene3D" id="3.90.1140.10">
    <property type="entry name" value="Cyclic phosphodiesterase"/>
    <property type="match status" value="1"/>
</dbReference>
<dbReference type="InterPro" id="IPR009097">
    <property type="entry name" value="Cyclic_Pdiesterase"/>
</dbReference>
<dbReference type="AlphaFoldDB" id="A0A830E074"/>
<dbReference type="PANTHER" id="PTHR35561">
    <property type="entry name" value="RNA 2',3'-CYCLIC PHOSPHODIESTERASE"/>
    <property type="match status" value="1"/>
</dbReference>
<dbReference type="Proteomes" id="UP000657075">
    <property type="component" value="Unassembled WGS sequence"/>
</dbReference>
<organism evidence="3 4">
    <name type="scientific">Vulcanisaeta souniana JCM 11219</name>
    <dbReference type="NCBI Taxonomy" id="1293586"/>
    <lineage>
        <taxon>Archaea</taxon>
        <taxon>Thermoproteota</taxon>
        <taxon>Thermoprotei</taxon>
        <taxon>Thermoproteales</taxon>
        <taxon>Thermoproteaceae</taxon>
        <taxon>Vulcanisaeta</taxon>
    </lineage>
</organism>
<dbReference type="SUPFAM" id="SSF55144">
    <property type="entry name" value="LigT-like"/>
    <property type="match status" value="1"/>
</dbReference>